<dbReference type="NCBIfam" id="NF033545">
    <property type="entry name" value="transpos_IS630"/>
    <property type="match status" value="1"/>
</dbReference>
<dbReference type="STRING" id="133412.A0A1R1Y457"/>
<dbReference type="InterPro" id="IPR047655">
    <property type="entry name" value="Transpos_IS630-like"/>
</dbReference>
<evidence type="ECO:0000313" key="3">
    <source>
        <dbReference type="Proteomes" id="UP000187283"/>
    </source>
</evidence>
<dbReference type="Gene3D" id="3.30.420.10">
    <property type="entry name" value="Ribonuclease H-like superfamily/Ribonuclease H"/>
    <property type="match status" value="1"/>
</dbReference>
<dbReference type="AlphaFoldDB" id="A0A1R1Y457"/>
<protein>
    <recommendedName>
        <fullName evidence="1">Tc1-like transposase DDE domain-containing protein</fullName>
    </recommendedName>
</protein>
<dbReference type="Pfam" id="PF13358">
    <property type="entry name" value="DDE_3"/>
    <property type="match status" value="1"/>
</dbReference>
<dbReference type="OrthoDB" id="2428500at2759"/>
<feature type="domain" description="Tc1-like transposase DDE" evidence="1">
    <location>
        <begin position="153"/>
        <end position="295"/>
    </location>
</feature>
<proteinExistence type="predicted"/>
<gene>
    <name evidence="2" type="ORF">AYI70_g3398</name>
</gene>
<reference evidence="2 3" key="1">
    <citation type="submission" date="2017-01" db="EMBL/GenBank/DDBJ databases">
        <authorList>
            <person name="Mah S.A."/>
            <person name="Swanson W.J."/>
            <person name="Moy G.W."/>
            <person name="Vacquier V.D."/>
        </authorList>
    </citation>
    <scope>NUCLEOTIDE SEQUENCE [LARGE SCALE GENOMIC DNA]</scope>
    <source>
        <strain evidence="2 3">GSMNP</strain>
    </source>
</reference>
<dbReference type="EMBL" id="LSSN01000960">
    <property type="protein sequence ID" value="OMJ21585.1"/>
    <property type="molecule type" value="Genomic_DNA"/>
</dbReference>
<dbReference type="InterPro" id="IPR009057">
    <property type="entry name" value="Homeodomain-like_sf"/>
</dbReference>
<evidence type="ECO:0000259" key="1">
    <source>
        <dbReference type="Pfam" id="PF13358"/>
    </source>
</evidence>
<keyword evidence="3" id="KW-1185">Reference proteome</keyword>
<dbReference type="SUPFAM" id="SSF46689">
    <property type="entry name" value="Homeodomain-like"/>
    <property type="match status" value="1"/>
</dbReference>
<dbReference type="PANTHER" id="PTHR46564">
    <property type="entry name" value="TRANSPOSASE"/>
    <property type="match status" value="1"/>
</dbReference>
<dbReference type="PANTHER" id="PTHR46564:SF1">
    <property type="entry name" value="TRANSPOSASE"/>
    <property type="match status" value="1"/>
</dbReference>
<comment type="caution">
    <text evidence="2">The sequence shown here is derived from an EMBL/GenBank/DDBJ whole genome shotgun (WGS) entry which is preliminary data.</text>
</comment>
<name>A0A1R1Y457_9FUNG</name>
<dbReference type="Proteomes" id="UP000187283">
    <property type="component" value="Unassembled WGS sequence"/>
</dbReference>
<dbReference type="InterPro" id="IPR036397">
    <property type="entry name" value="RNaseH_sf"/>
</dbReference>
<sequence length="334" mass="39116">MKYKTTSTEDRERAIRCYIKSKPAKEIPEDLNIKLNTVYKIIKAYQSESRIAPKPKGGAINLKVNVGIESYIIRLLDEDCTLRLTDIKEMVKKEFDIELSISRINRCCSRFFYNLKRIGILSIRRNDEENLNSREEYSKIYTDYTATFDEEEFFFVDEVGFSVSLRPLYGRSKKGTSPVCVAHKIRSRNISTCFTANKNGFKFFKPRIVAYKSDSFCDYIKDLLNYLELKGITRGILVMDNAAFNKTETIKEFIETTNFKFLYLPPYSPFLNPIENLFSKVKNYVRYSKPENESDLFDKINEGFKSVTREDCNGYYKNMNKYLVSSGRREIIKQ</sequence>
<evidence type="ECO:0000313" key="2">
    <source>
        <dbReference type="EMBL" id="OMJ21585.1"/>
    </source>
</evidence>
<accession>A0A1R1Y457</accession>
<dbReference type="InterPro" id="IPR038717">
    <property type="entry name" value="Tc1-like_DDE_dom"/>
</dbReference>
<dbReference type="GO" id="GO:0003676">
    <property type="term" value="F:nucleic acid binding"/>
    <property type="evidence" value="ECO:0007669"/>
    <property type="project" value="InterPro"/>
</dbReference>
<organism evidence="2 3">
    <name type="scientific">Smittium culicis</name>
    <dbReference type="NCBI Taxonomy" id="133412"/>
    <lineage>
        <taxon>Eukaryota</taxon>
        <taxon>Fungi</taxon>
        <taxon>Fungi incertae sedis</taxon>
        <taxon>Zoopagomycota</taxon>
        <taxon>Kickxellomycotina</taxon>
        <taxon>Harpellomycetes</taxon>
        <taxon>Harpellales</taxon>
        <taxon>Legeriomycetaceae</taxon>
        <taxon>Smittium</taxon>
    </lineage>
</organism>